<protein>
    <submittedName>
        <fullName evidence="10">SusC/RagA family TonB-linked outer membrane protein</fullName>
    </submittedName>
</protein>
<dbReference type="InterPro" id="IPR037066">
    <property type="entry name" value="Plug_dom_sf"/>
</dbReference>
<keyword evidence="5 7" id="KW-0472">Membrane</keyword>
<dbReference type="InterPro" id="IPR023997">
    <property type="entry name" value="TonB-dep_OMP_SusC/RagA_CS"/>
</dbReference>
<name>A0A415QM68_9BACT</name>
<evidence type="ECO:0000256" key="7">
    <source>
        <dbReference type="PROSITE-ProRule" id="PRU01360"/>
    </source>
</evidence>
<evidence type="ECO:0000313" key="10">
    <source>
        <dbReference type="EMBL" id="RHM45268.1"/>
    </source>
</evidence>
<dbReference type="GO" id="GO:0009279">
    <property type="term" value="C:cell outer membrane"/>
    <property type="evidence" value="ECO:0007669"/>
    <property type="project" value="UniProtKB-SubCell"/>
</dbReference>
<dbReference type="InterPro" id="IPR039426">
    <property type="entry name" value="TonB-dep_rcpt-like"/>
</dbReference>
<keyword evidence="2 7" id="KW-0813">Transport</keyword>
<comment type="similarity">
    <text evidence="7">Belongs to the TonB-dependent receptor family.</text>
</comment>
<proteinExistence type="inferred from homology"/>
<dbReference type="InterPro" id="IPR008969">
    <property type="entry name" value="CarboxyPept-like_regulatory"/>
</dbReference>
<evidence type="ECO:0000256" key="2">
    <source>
        <dbReference type="ARBA" id="ARBA00022448"/>
    </source>
</evidence>
<evidence type="ECO:0000256" key="5">
    <source>
        <dbReference type="ARBA" id="ARBA00023136"/>
    </source>
</evidence>
<keyword evidence="3 7" id="KW-1134">Transmembrane beta strand</keyword>
<dbReference type="Pfam" id="PF13715">
    <property type="entry name" value="CarbopepD_reg_2"/>
    <property type="match status" value="1"/>
</dbReference>
<keyword evidence="4 7" id="KW-0812">Transmembrane</keyword>
<dbReference type="InterPro" id="IPR023996">
    <property type="entry name" value="TonB-dep_OMP_SusC/RagA"/>
</dbReference>
<evidence type="ECO:0000256" key="1">
    <source>
        <dbReference type="ARBA" id="ARBA00004571"/>
    </source>
</evidence>
<dbReference type="SUPFAM" id="SSF49464">
    <property type="entry name" value="Carboxypeptidase regulatory domain-like"/>
    <property type="match status" value="1"/>
</dbReference>
<evidence type="ECO:0000256" key="3">
    <source>
        <dbReference type="ARBA" id="ARBA00022452"/>
    </source>
</evidence>
<dbReference type="SUPFAM" id="SSF56935">
    <property type="entry name" value="Porins"/>
    <property type="match status" value="1"/>
</dbReference>
<gene>
    <name evidence="10" type="ORF">DWZ68_04865</name>
</gene>
<dbReference type="InterPro" id="IPR012910">
    <property type="entry name" value="Plug_dom"/>
</dbReference>
<keyword evidence="8" id="KW-1133">Transmembrane helix</keyword>
<feature type="transmembrane region" description="Helical" evidence="8">
    <location>
        <begin position="20"/>
        <end position="40"/>
    </location>
</feature>
<comment type="subcellular location">
    <subcellularLocation>
        <location evidence="1 7">Cell outer membrane</location>
        <topology evidence="1 7">Multi-pass membrane protein</topology>
    </subcellularLocation>
</comment>
<dbReference type="Gene3D" id="2.40.170.20">
    <property type="entry name" value="TonB-dependent receptor, beta-barrel domain"/>
    <property type="match status" value="1"/>
</dbReference>
<dbReference type="AlphaFoldDB" id="A0A415QM68"/>
<evidence type="ECO:0000259" key="9">
    <source>
        <dbReference type="Pfam" id="PF07715"/>
    </source>
</evidence>
<dbReference type="NCBIfam" id="TIGR04057">
    <property type="entry name" value="SusC_RagA_signa"/>
    <property type="match status" value="1"/>
</dbReference>
<feature type="domain" description="TonB-dependent receptor plug" evidence="9">
    <location>
        <begin position="223"/>
        <end position="350"/>
    </location>
</feature>
<evidence type="ECO:0000256" key="8">
    <source>
        <dbReference type="SAM" id="Phobius"/>
    </source>
</evidence>
<evidence type="ECO:0000313" key="11">
    <source>
        <dbReference type="Proteomes" id="UP000286038"/>
    </source>
</evidence>
<comment type="caution">
    <text evidence="10">The sequence shown here is derived from an EMBL/GenBank/DDBJ whole genome shotgun (WGS) entry which is preliminary data.</text>
</comment>
<dbReference type="Gene3D" id="2.60.40.1120">
    <property type="entry name" value="Carboxypeptidase-like, regulatory domain"/>
    <property type="match status" value="1"/>
</dbReference>
<dbReference type="Proteomes" id="UP000286038">
    <property type="component" value="Unassembled WGS sequence"/>
</dbReference>
<sequence>MEKTQNKKMFCGLSYIRDRLFYVILTWCMALFFMNGTVFGQAEQKKITMKVTDVTVLDALYEVNRLCGNLIFFMKEEVERENTLVSVDVENLSLLETVKKIIEGTSLACIEKNGRLIVAPAVQMPVTVCGFVTDQRKSPMPGATVMVKGLTLGTVTDSRGWYKLSVPQLKDFTLVFSFIGMKETEWKYAGKDTINITLYEDVQAMDEVVVTGYGNVSKGSYTGASITVKASDVMMAGVSSIDQMLQGVVPGMLVMNKTGMVGASPKIRVRGTSTLLGSQEPVWVVDGVIQRDPQPFNSEDNTKFSVDADDIRQLAGNAVSWLNPNDIETITVLKDASATAIYGSQAANGVIVITTKKAKVGKISVNYNGDFSIGQRPRYGLYDLMNSAERMQLSKEIYEERREFTNGSVVLPIGYEGLLQKLFNKEITHEEMASEYEKMARQNTDWFDILFRNSFNHSHSLGISGGSEKIQNRTSFGFIQENGEAKGNGMTQFTASSNTTINLWDRVTINMLLNGSVREVDGFAYGVDPFNYAYNTSRAIPAYNEDGSLFYHEKQGEGSAAISNKSTYNYNILNERSTTGSESCTRNWGTTIDLKWQILPGLEYQGLVAYNSSSSDTKQHATERSFYISSIRGYEYGTIIENTSDVGVTPLPMGGVLETDLTNITTITVRNSLVYDQLFKDKHRMTLQFGVETNSVRTKGETNKRYGYMPDRGESFVAPPASYSSYGFVVDNVMYAQGSHSVLNRIENKLSEYATAVYTYDDRYVVNFSGRVDASNRFGQDKNKRFQPTWSAGLKWRIANEKFARKTWWLNNLDLYGSYGYQGNAVSSVSPELIAKDEYLMLYQAYALNIISLPYPDLGWEKTKTWNLGLDASFLDGRLNFTFNYFKKISEVLSSRNVAYENGVRNGIVSGSTLENHGYDFVINVIPVRVRDFTWQLSLNTSVTRNSVEKNNRVNGLEDYSTGSCVVNGRPFSTFYSYEFDGLEQEHGQPQFKHMDIEGAESPKDYLVESGKFTPDFSGGLNTMFKYKQFSLYALFTVQWGGHGRLPNLYTSNLNPPKPEQNVSKKLMNRWKRPGDKSLIPSLPGTGNELITLPLTATSPAYRAYIYDMYNYSDVRVANTDFIRCRSISLAYEFNGDWLKQVGINYLQLKASMTNPFMWVSDSKWDGLDPETGNWPARRVTSLSLQVMF</sequence>
<evidence type="ECO:0000256" key="4">
    <source>
        <dbReference type="ARBA" id="ARBA00022692"/>
    </source>
</evidence>
<evidence type="ECO:0000256" key="6">
    <source>
        <dbReference type="ARBA" id="ARBA00023237"/>
    </source>
</evidence>
<dbReference type="EMBL" id="QRPV01000004">
    <property type="protein sequence ID" value="RHM45268.1"/>
    <property type="molecule type" value="Genomic_DNA"/>
</dbReference>
<accession>A0A415QM68</accession>
<organism evidence="10 11">
    <name type="scientific">Butyricimonas virosa</name>
    <dbReference type="NCBI Taxonomy" id="544645"/>
    <lineage>
        <taxon>Bacteria</taxon>
        <taxon>Pseudomonadati</taxon>
        <taxon>Bacteroidota</taxon>
        <taxon>Bacteroidia</taxon>
        <taxon>Bacteroidales</taxon>
        <taxon>Odoribacteraceae</taxon>
        <taxon>Butyricimonas</taxon>
    </lineage>
</organism>
<dbReference type="Pfam" id="PF07715">
    <property type="entry name" value="Plug"/>
    <property type="match status" value="1"/>
</dbReference>
<dbReference type="RefSeq" id="WP_118449133.1">
    <property type="nucleotide sequence ID" value="NZ_CABJDM010000004.1"/>
</dbReference>
<dbReference type="NCBIfam" id="TIGR04056">
    <property type="entry name" value="OMP_RagA_SusC"/>
    <property type="match status" value="1"/>
</dbReference>
<dbReference type="PROSITE" id="PS52016">
    <property type="entry name" value="TONB_DEPENDENT_REC_3"/>
    <property type="match status" value="1"/>
</dbReference>
<keyword evidence="6 7" id="KW-0998">Cell outer membrane</keyword>
<reference evidence="10 11" key="1">
    <citation type="submission" date="2018-08" db="EMBL/GenBank/DDBJ databases">
        <title>A genome reference for cultivated species of the human gut microbiota.</title>
        <authorList>
            <person name="Zou Y."/>
            <person name="Xue W."/>
            <person name="Luo G."/>
        </authorList>
    </citation>
    <scope>NUCLEOTIDE SEQUENCE [LARGE SCALE GENOMIC DNA]</scope>
    <source>
        <strain evidence="10 11">AF34-33</strain>
    </source>
</reference>
<dbReference type="Gene3D" id="2.170.130.10">
    <property type="entry name" value="TonB-dependent receptor, plug domain"/>
    <property type="match status" value="1"/>
</dbReference>
<dbReference type="InterPro" id="IPR036942">
    <property type="entry name" value="Beta-barrel_TonB_sf"/>
</dbReference>